<dbReference type="InterPro" id="IPR029063">
    <property type="entry name" value="SAM-dependent_MTases_sf"/>
</dbReference>
<dbReference type="Proteomes" id="UP001642484">
    <property type="component" value="Unassembled WGS sequence"/>
</dbReference>
<evidence type="ECO:0008006" key="3">
    <source>
        <dbReference type="Google" id="ProtNLM"/>
    </source>
</evidence>
<dbReference type="SUPFAM" id="SSF53335">
    <property type="entry name" value="S-adenosyl-L-methionine-dependent methyltransferases"/>
    <property type="match status" value="1"/>
</dbReference>
<name>A0ABP0PE99_9DINO</name>
<dbReference type="EMBL" id="CAXAMN010022943">
    <property type="protein sequence ID" value="CAK9073928.1"/>
    <property type="molecule type" value="Genomic_DNA"/>
</dbReference>
<evidence type="ECO:0000313" key="2">
    <source>
        <dbReference type="Proteomes" id="UP001642484"/>
    </source>
</evidence>
<sequence>MDEKEAKVLDDVIVAINRCQPLVAILENVYGFLRVLGQAKDKFEEGGLMEDYFFAILRMDPKRFGEPVTRRRIYLCFLRKILGTTIIVGFQKGTCVITLT</sequence>
<proteinExistence type="predicted"/>
<keyword evidence="2" id="KW-1185">Reference proteome</keyword>
<gene>
    <name evidence="1" type="ORF">CCMP2556_LOCUS36428</name>
</gene>
<dbReference type="Gene3D" id="3.40.50.150">
    <property type="entry name" value="Vaccinia Virus protein VP39"/>
    <property type="match status" value="1"/>
</dbReference>
<reference evidence="1 2" key="1">
    <citation type="submission" date="2024-02" db="EMBL/GenBank/DDBJ databases">
        <authorList>
            <person name="Chen Y."/>
            <person name="Shah S."/>
            <person name="Dougan E. K."/>
            <person name="Thang M."/>
            <person name="Chan C."/>
        </authorList>
    </citation>
    <scope>NUCLEOTIDE SEQUENCE [LARGE SCALE GENOMIC DNA]</scope>
</reference>
<organism evidence="1 2">
    <name type="scientific">Durusdinium trenchii</name>
    <dbReference type="NCBI Taxonomy" id="1381693"/>
    <lineage>
        <taxon>Eukaryota</taxon>
        <taxon>Sar</taxon>
        <taxon>Alveolata</taxon>
        <taxon>Dinophyceae</taxon>
        <taxon>Suessiales</taxon>
        <taxon>Symbiodiniaceae</taxon>
        <taxon>Durusdinium</taxon>
    </lineage>
</organism>
<accession>A0ABP0PE99</accession>
<comment type="caution">
    <text evidence="1">The sequence shown here is derived from an EMBL/GenBank/DDBJ whole genome shotgun (WGS) entry which is preliminary data.</text>
</comment>
<protein>
    <recommendedName>
        <fullName evidence="3">DNA (cytosine-5-)-methyltransferase</fullName>
    </recommendedName>
</protein>
<evidence type="ECO:0000313" key="1">
    <source>
        <dbReference type="EMBL" id="CAK9073928.1"/>
    </source>
</evidence>